<feature type="transmembrane region" description="Helical" evidence="1">
    <location>
        <begin position="258"/>
        <end position="279"/>
    </location>
</feature>
<dbReference type="KEGG" id="sjp:SJA_C1-19090"/>
<accession>D4Z2B1</accession>
<feature type="transmembrane region" description="Helical" evidence="1">
    <location>
        <begin position="21"/>
        <end position="43"/>
    </location>
</feature>
<dbReference type="PANTHER" id="PTHR43471:SF14">
    <property type="entry name" value="ABC-2 TYPE TRANSPORT SYSTEM PERMEASE PROTEIN"/>
    <property type="match status" value="1"/>
</dbReference>
<keyword evidence="1" id="KW-0812">Transmembrane</keyword>
<gene>
    <name evidence="2" type="ordered locus">SJA_C1-19090</name>
</gene>
<dbReference type="STRING" id="452662.SJA_C1-19090"/>
<dbReference type="PANTHER" id="PTHR43471">
    <property type="entry name" value="ABC TRANSPORTER PERMEASE"/>
    <property type="match status" value="1"/>
</dbReference>
<dbReference type="HOGENOM" id="CLU_042403_1_0_5"/>
<keyword evidence="3" id="KW-1185">Reference proteome</keyword>
<dbReference type="eggNOG" id="COG1277">
    <property type="taxonomic scope" value="Bacteria"/>
</dbReference>
<protein>
    <submittedName>
        <fullName evidence="2">ABC-type transport system permease component</fullName>
    </submittedName>
</protein>
<keyword evidence="1" id="KW-0472">Membrane</keyword>
<feature type="transmembrane region" description="Helical" evidence="1">
    <location>
        <begin position="195"/>
        <end position="223"/>
    </location>
</feature>
<proteinExistence type="predicted"/>
<name>D4Z2B1_SPHIU</name>
<reference evidence="2 3" key="1">
    <citation type="journal article" date="2010" name="J. Bacteriol.">
        <title>Complete genome sequence of the representative gamma-hexachlorocyclohexane-degrading bacterium Sphingobium japonicum UT26.</title>
        <authorList>
            <person name="Nagata Y."/>
            <person name="Ohtsubo Y."/>
            <person name="Endo R."/>
            <person name="Ichikawa N."/>
            <person name="Ankai A."/>
            <person name="Oguchi A."/>
            <person name="Fukui S."/>
            <person name="Fujita N."/>
            <person name="Tsuda M."/>
        </authorList>
    </citation>
    <scope>NUCLEOTIDE SEQUENCE [LARGE SCALE GENOMIC DNA]</scope>
    <source>
        <strain evidence="3">DSM 16413 / CCM 7287 / MTCC 6362 / UT26 / NBRC 101211 / UT26S</strain>
    </source>
</reference>
<feature type="transmembrane region" description="Helical" evidence="1">
    <location>
        <begin position="152"/>
        <end position="174"/>
    </location>
</feature>
<dbReference type="AlphaFoldDB" id="D4Z2B1"/>
<dbReference type="Pfam" id="PF12040">
    <property type="entry name" value="DUF3526"/>
    <property type="match status" value="1"/>
</dbReference>
<feature type="transmembrane region" description="Helical" evidence="1">
    <location>
        <begin position="447"/>
        <end position="469"/>
    </location>
</feature>
<dbReference type="EMBL" id="AP010803">
    <property type="protein sequence ID" value="BAI96743.1"/>
    <property type="molecule type" value="Genomic_DNA"/>
</dbReference>
<dbReference type="InterPro" id="IPR021913">
    <property type="entry name" value="DUF3526"/>
</dbReference>
<keyword evidence="1" id="KW-1133">Transmembrane helix</keyword>
<dbReference type="Proteomes" id="UP000007753">
    <property type="component" value="Chromosome 1"/>
</dbReference>
<organism evidence="2 3">
    <name type="scientific">Sphingobium indicum (strain DSM 16413 / CCM 7287 / MTCC 6362 / UT26 / NBRC 101211 / UT26S)</name>
    <name type="common">Sphingobium japonicum</name>
    <dbReference type="NCBI Taxonomy" id="452662"/>
    <lineage>
        <taxon>Bacteria</taxon>
        <taxon>Pseudomonadati</taxon>
        <taxon>Pseudomonadota</taxon>
        <taxon>Alphaproteobacteria</taxon>
        <taxon>Sphingomonadales</taxon>
        <taxon>Sphingomonadaceae</taxon>
        <taxon>Sphingobium</taxon>
    </lineage>
</organism>
<evidence type="ECO:0000256" key="1">
    <source>
        <dbReference type="SAM" id="Phobius"/>
    </source>
</evidence>
<feature type="transmembrane region" description="Helical" evidence="1">
    <location>
        <begin position="229"/>
        <end position="251"/>
    </location>
</feature>
<evidence type="ECO:0000313" key="2">
    <source>
        <dbReference type="EMBL" id="BAI96743.1"/>
    </source>
</evidence>
<evidence type="ECO:0000313" key="3">
    <source>
        <dbReference type="Proteomes" id="UP000007753"/>
    </source>
</evidence>
<sequence length="480" mass="51715">MSSRNLALLRFLAREMLRDRAMLVAVLLLAVSLVLAVGSGIAAMEAQRAGLDEIASYEARKLGEVKATGQAILAGEKAKPSYWNDPTDVRGFGFYLLAVHSVKPPTPLSALTIGSSDVLPRAYRVGPGNMTGLAAAYDVENPDRLSLGRLDASFVIIFLLPLVIAAAGHGALALERENGRLPLLAMHGLSPRTVAAWRLGIRAVTLLGVGLLAILIPLLLAGIALDGSFLAWLAVAAAYAAFWIGLTFLVVASTRRAATAAAALGALWVLLVLVLPWSVSLVAESIHPTPSRVEQVLAAREATDEAAKSGGELLGRFLQDHPELAGSKTVDPEDYMVRQIMATRLTDQGQARIDAGFDARMTERQQLVDRLAWLSPPILAQSAMVELTGTGLTRQRVFVSQTRGYIARLRDFFEPRAIRADKSFTDWDDWPRFRWAEPPRASAINNALLQALGLLVLAGILIAAASLRLGRLSHFSRMDT</sequence>